<dbReference type="EMBL" id="CP007772">
    <property type="protein sequence ID" value="AJC90278.1"/>
    <property type="molecule type" value="Genomic_DNA"/>
</dbReference>
<dbReference type="OrthoDB" id="5334582at2"/>
<evidence type="ECO:0000313" key="2">
    <source>
        <dbReference type="EMBL" id="AJC90278.1"/>
    </source>
</evidence>
<evidence type="ECO:0000259" key="1">
    <source>
        <dbReference type="Pfam" id="PF00126"/>
    </source>
</evidence>
<dbReference type="InterPro" id="IPR036388">
    <property type="entry name" value="WH-like_DNA-bd_sf"/>
</dbReference>
<dbReference type="HOGENOM" id="CLU_1084549_0_0_7"/>
<dbReference type="KEGG" id="csm:CSUB8521_0394"/>
<dbReference type="PANTHER" id="PTHR30432:SF1">
    <property type="entry name" value="DNA-BINDING TRANSCRIPTIONAL DUAL REGULATOR MODE"/>
    <property type="match status" value="1"/>
</dbReference>
<dbReference type="Gene3D" id="1.10.10.10">
    <property type="entry name" value="Winged helix-like DNA-binding domain superfamily/Winged helix DNA-binding domain"/>
    <property type="match status" value="1"/>
</dbReference>
<sequence>MEELILQIQKNLDENNKLTCKKALELLKQYSKEDFQAAIKELGVKISDCELGQFGKLNKNIAKSEILEKLETKLDSKRRILCKDALECAKDFNMADIRSTIKTYKIDVKQCELGCFAEKKGKKFHVKSKIWVENSDGELLFGKGKTDILELVGECRSISQAAKQLGINYKKAWLYIQDLEKNMKEELLIAKKGRGSEAGSKLTPRAYELIQNFKILQQDVEEYTNKRFKELFFKKNQEKDKT</sequence>
<evidence type="ECO:0000313" key="3">
    <source>
        <dbReference type="Proteomes" id="UP000031135"/>
    </source>
</evidence>
<dbReference type="InterPro" id="IPR036390">
    <property type="entry name" value="WH_DNA-bd_sf"/>
</dbReference>
<proteinExistence type="predicted"/>
<dbReference type="GO" id="GO:0003700">
    <property type="term" value="F:DNA-binding transcription factor activity"/>
    <property type="evidence" value="ECO:0007669"/>
    <property type="project" value="InterPro"/>
</dbReference>
<accession>A0A0A8H811</accession>
<gene>
    <name evidence="2" type="ORF">CSUB8521_0394</name>
</gene>
<dbReference type="InterPro" id="IPR051815">
    <property type="entry name" value="Molybdate_resp_trans_reg"/>
</dbReference>
<reference evidence="2 3" key="1">
    <citation type="journal article" date="2014" name="Genome Biol. Evol.">
        <title>Comparative Genomics of the Campylobacter lari Group.</title>
        <authorList>
            <person name="Miller W.G."/>
            <person name="Yee E."/>
            <person name="Chapman M.H."/>
            <person name="Smith T.P."/>
            <person name="Bono J.L."/>
            <person name="Huynh S."/>
            <person name="Parker C.T."/>
            <person name="Vandamme P."/>
            <person name="Luong K."/>
            <person name="Korlach J."/>
        </authorList>
    </citation>
    <scope>NUCLEOTIDE SEQUENCE [LARGE SCALE GENOMIC DNA]</scope>
    <source>
        <strain evidence="2 3">LMG 24374</strain>
    </source>
</reference>
<dbReference type="Proteomes" id="UP000031135">
    <property type="component" value="Chromosome"/>
</dbReference>
<name>A0A0A8H811_9BACT</name>
<dbReference type="AlphaFoldDB" id="A0A0A8H811"/>
<organism evidence="2 3">
    <name type="scientific">Campylobacter subantarcticus LMG 24374</name>
    <dbReference type="NCBI Taxonomy" id="1388751"/>
    <lineage>
        <taxon>Bacteria</taxon>
        <taxon>Pseudomonadati</taxon>
        <taxon>Campylobacterota</taxon>
        <taxon>Epsilonproteobacteria</taxon>
        <taxon>Campylobacterales</taxon>
        <taxon>Campylobacteraceae</taxon>
        <taxon>Campylobacter</taxon>
    </lineage>
</organism>
<feature type="domain" description="HTH lysR-type" evidence="1">
    <location>
        <begin position="149"/>
        <end position="205"/>
    </location>
</feature>
<protein>
    <submittedName>
        <fullName evidence="2">Putative transcriptional regulator, ModE family</fullName>
    </submittedName>
</protein>
<dbReference type="Pfam" id="PF00126">
    <property type="entry name" value="HTH_1"/>
    <property type="match status" value="1"/>
</dbReference>
<dbReference type="InterPro" id="IPR000847">
    <property type="entry name" value="LysR_HTH_N"/>
</dbReference>
<dbReference type="PANTHER" id="PTHR30432">
    <property type="entry name" value="TRANSCRIPTIONAL REGULATOR MODE"/>
    <property type="match status" value="1"/>
</dbReference>
<dbReference type="SUPFAM" id="SSF46785">
    <property type="entry name" value="Winged helix' DNA-binding domain"/>
    <property type="match status" value="1"/>
</dbReference>
<dbReference type="RefSeq" id="WP_039662922.1">
    <property type="nucleotide sequence ID" value="NZ_CP007772.1"/>
</dbReference>